<dbReference type="InterPro" id="IPR003807">
    <property type="entry name" value="DUF202"/>
</dbReference>
<keyword evidence="9" id="KW-0687">Ribonucleoprotein</keyword>
<dbReference type="EMBL" id="JASEJX010000015">
    <property type="protein sequence ID" value="KAK4514297.1"/>
    <property type="molecule type" value="Genomic_DNA"/>
</dbReference>
<keyword evidence="4 7" id="KW-1133">Transmembrane helix</keyword>
<dbReference type="RefSeq" id="XP_064680963.1">
    <property type="nucleotide sequence ID" value="XM_064821277.1"/>
</dbReference>
<dbReference type="GO" id="GO:0005840">
    <property type="term" value="C:ribosome"/>
    <property type="evidence" value="ECO:0007669"/>
    <property type="project" value="UniProtKB-KW"/>
</dbReference>
<keyword evidence="5 7" id="KW-0472">Membrane</keyword>
<protein>
    <submittedName>
        <fullName evidence="9">60S ribosomal protein L16A</fullName>
    </submittedName>
</protein>
<keyword evidence="10" id="KW-1185">Reference proteome</keyword>
<evidence type="ECO:0000256" key="7">
    <source>
        <dbReference type="SAM" id="Phobius"/>
    </source>
</evidence>
<evidence type="ECO:0000256" key="6">
    <source>
        <dbReference type="SAM" id="MobiDB-lite"/>
    </source>
</evidence>
<reference evidence="9 10" key="1">
    <citation type="submission" date="2022-11" db="EMBL/GenBank/DDBJ databases">
        <title>Mucor velutinosus strain NIH1002 WGS.</title>
        <authorList>
            <person name="Subramanian P."/>
            <person name="Mullikin J.C."/>
            <person name="Segre J.A."/>
            <person name="Zelazny A.M."/>
        </authorList>
    </citation>
    <scope>NUCLEOTIDE SEQUENCE [LARGE SCALE GENOMIC DNA]</scope>
    <source>
        <strain evidence="9 10">NIH1002</strain>
    </source>
</reference>
<keyword evidence="3 7" id="KW-0812">Transmembrane</keyword>
<dbReference type="PANTHER" id="PTHR46140">
    <property type="entry name" value="VACUOLAR TRANSPORTER CHAPERONE 1-RELATED"/>
    <property type="match status" value="1"/>
</dbReference>
<feature type="transmembrane region" description="Helical" evidence="7">
    <location>
        <begin position="729"/>
        <end position="749"/>
    </location>
</feature>
<dbReference type="InterPro" id="IPR018966">
    <property type="entry name" value="VTC_domain"/>
</dbReference>
<evidence type="ECO:0000313" key="9">
    <source>
        <dbReference type="EMBL" id="KAK4514297.1"/>
    </source>
</evidence>
<feature type="region of interest" description="Disordered" evidence="6">
    <location>
        <begin position="556"/>
        <end position="590"/>
    </location>
</feature>
<evidence type="ECO:0000256" key="3">
    <source>
        <dbReference type="ARBA" id="ARBA00022692"/>
    </source>
</evidence>
<dbReference type="InterPro" id="IPR004331">
    <property type="entry name" value="SPX_dom"/>
</dbReference>
<dbReference type="GO" id="GO:0006799">
    <property type="term" value="P:polyphosphate biosynthetic process"/>
    <property type="evidence" value="ECO:0007669"/>
    <property type="project" value="UniProtKB-ARBA"/>
</dbReference>
<evidence type="ECO:0000259" key="8">
    <source>
        <dbReference type="PROSITE" id="PS51382"/>
    </source>
</evidence>
<feature type="transmembrane region" description="Helical" evidence="7">
    <location>
        <begin position="691"/>
        <end position="709"/>
    </location>
</feature>
<gene>
    <name evidence="9" type="primary">RPL16A_1</name>
    <name evidence="9" type="ORF">ATC70_001889</name>
</gene>
<keyword evidence="9" id="KW-0689">Ribosomal protein</keyword>
<dbReference type="AlphaFoldDB" id="A0AAN7HZZ0"/>
<comment type="caution">
    <text evidence="9">The sequence shown here is derived from an EMBL/GenBank/DDBJ whole genome shotgun (WGS) entry which is preliminary data.</text>
</comment>
<dbReference type="InterPro" id="IPR042267">
    <property type="entry name" value="VTC_sf"/>
</dbReference>
<dbReference type="GO" id="GO:0005774">
    <property type="term" value="C:vacuolar membrane"/>
    <property type="evidence" value="ECO:0007669"/>
    <property type="project" value="UniProtKB-SubCell"/>
</dbReference>
<proteinExistence type="predicted"/>
<comment type="subcellular location">
    <subcellularLocation>
        <location evidence="1">Vacuole membrane</location>
        <topology evidence="1">Multi-pass membrane protein</topology>
    </subcellularLocation>
</comment>
<dbReference type="PANTHER" id="PTHR46140:SF1">
    <property type="entry name" value="VACUOLAR TRANSPORTER CHAPERONE COMPLEX SUBUNIT 4-RELATED"/>
    <property type="match status" value="1"/>
</dbReference>
<feature type="domain" description="SPX" evidence="8">
    <location>
        <begin position="1"/>
        <end position="139"/>
    </location>
</feature>
<dbReference type="Gene3D" id="3.20.100.30">
    <property type="entry name" value="VTC, catalytic tunnel domain"/>
    <property type="match status" value="1"/>
</dbReference>
<dbReference type="CDD" id="cd14480">
    <property type="entry name" value="SPX_VTC2_like"/>
    <property type="match status" value="1"/>
</dbReference>
<evidence type="ECO:0000256" key="1">
    <source>
        <dbReference type="ARBA" id="ARBA00004128"/>
    </source>
</evidence>
<evidence type="ECO:0000313" key="10">
    <source>
        <dbReference type="Proteomes" id="UP001304243"/>
    </source>
</evidence>
<organism evidence="9 10">
    <name type="scientific">Mucor velutinosus</name>
    <dbReference type="NCBI Taxonomy" id="708070"/>
    <lineage>
        <taxon>Eukaryota</taxon>
        <taxon>Fungi</taxon>
        <taxon>Fungi incertae sedis</taxon>
        <taxon>Mucoromycota</taxon>
        <taxon>Mucoromycotina</taxon>
        <taxon>Mucoromycetes</taxon>
        <taxon>Mucorales</taxon>
        <taxon>Mucorineae</taxon>
        <taxon>Mucoraceae</taxon>
        <taxon>Mucor</taxon>
    </lineage>
</organism>
<dbReference type="Pfam" id="PF02656">
    <property type="entry name" value="DUF202"/>
    <property type="match status" value="1"/>
</dbReference>
<evidence type="ECO:0000256" key="5">
    <source>
        <dbReference type="ARBA" id="ARBA00023136"/>
    </source>
</evidence>
<evidence type="ECO:0000256" key="2">
    <source>
        <dbReference type="ARBA" id="ARBA00022554"/>
    </source>
</evidence>
<accession>A0AAN7HZZ0</accession>
<dbReference type="Proteomes" id="UP001304243">
    <property type="component" value="Unassembled WGS sequence"/>
</dbReference>
<dbReference type="Pfam" id="PF09359">
    <property type="entry name" value="VTC"/>
    <property type="match status" value="1"/>
</dbReference>
<evidence type="ECO:0000256" key="4">
    <source>
        <dbReference type="ARBA" id="ARBA00022989"/>
    </source>
</evidence>
<feature type="compositionally biased region" description="Low complexity" evidence="6">
    <location>
        <begin position="571"/>
        <end position="584"/>
    </location>
</feature>
<keyword evidence="2" id="KW-0926">Vacuole</keyword>
<name>A0AAN7HZZ0_9FUNG</name>
<dbReference type="GeneID" id="89945591"/>
<sequence length="778" mass="89919">MSFLSEFNQNIFEPWRTEYVAYESISNGLNEICSSGHWTRQDEEDFESAIRLEAGKVDLFIIRKQREIESRLRYCQRILSQQKDINERTRHSADDTLTDILADINDLTKFTRLNFKALEALIQQHDRLTSTNRRPLLVEVCRTRPLDSQRFDGILVQVSSLLDTCRGRLDQGDSSVATEPNRQDYINARYWIHQDNVTEVKAILLFNLPIFGNDSYEQSERAMSYIYLDNDSFDEYTAQLQSDDGAELLTCRWNGDIQSASQVFVERHVFVKGGFSTQDGIAIDKNQLYDFILTQNYSAEAYAQDLKNVGFDQNYVELSYTIAKNIQSSIIDKRLEPKLQIHFNRLLFEAPHDKTLSVSLDNNVTLNVTSNKFSMEWLHSNDAITDKRHVFPHAILETRMLDKAPPQWLSRLLESRLVYEVPRFSICLHGVALFWSPQLPLLPWWLSQIDIDIRAAKRNDKLLVEGASEYSGLTRSRSLKLLIDGQYRVGYLEAQLQKGNPQRRHANSRHNSYSSSVRHESIVITDESLNQAVLDAKDKQEYVVQLEDASASKLTLYSMPTGNDDETQCLRSRSSISSQQQQKQQRQKQRFNDFYRPEEGGSQAYMLQDPHTIKENDDMRIAVLAELGQEKEEKKKKKKKKKKKLKPPQHTMEPKLFFANERTFINWLQFSALIMTAALTLLNFGDHVSTIAGATFFGISMVIALYAFFRYRWRAHQMSTRPDIRYDDLYGPVGLCCLLLSAMVLNFVLRWQHPSSSDTYLGINNKTNEQQSNTNSTA</sequence>
<dbReference type="PROSITE" id="PS51382">
    <property type="entry name" value="SPX"/>
    <property type="match status" value="1"/>
</dbReference>
<dbReference type="InterPro" id="IPR051572">
    <property type="entry name" value="VTC_Complex_Subunit"/>
</dbReference>